<evidence type="ECO:0000313" key="1">
    <source>
        <dbReference type="EMBL" id="OAX42521.1"/>
    </source>
</evidence>
<reference evidence="1 2" key="1">
    <citation type="submission" date="2016-06" db="EMBL/GenBank/DDBJ databases">
        <title>Comparative genomics of the ectomycorrhizal sister species Rhizopogon vinicolor and Rhizopogon vesiculosus (Basidiomycota: Boletales) reveals a divergence of the mating type B locus.</title>
        <authorList>
            <consortium name="DOE Joint Genome Institute"/>
            <person name="Mujic A.B."/>
            <person name="Kuo A."/>
            <person name="Tritt A."/>
            <person name="Lipzen A."/>
            <person name="Chen C."/>
            <person name="Johnson J."/>
            <person name="Sharma A."/>
            <person name="Barry K."/>
            <person name="Grigoriev I.V."/>
            <person name="Spatafora J.W."/>
        </authorList>
    </citation>
    <scope>NUCLEOTIDE SEQUENCE [LARGE SCALE GENOMIC DNA]</scope>
    <source>
        <strain evidence="1 2">AM-OR11-026</strain>
    </source>
</reference>
<dbReference type="InParanoid" id="A0A1B7NCB1"/>
<dbReference type="Proteomes" id="UP000092154">
    <property type="component" value="Unassembled WGS sequence"/>
</dbReference>
<organism evidence="1 2">
    <name type="scientific">Rhizopogon vinicolor AM-OR11-026</name>
    <dbReference type="NCBI Taxonomy" id="1314800"/>
    <lineage>
        <taxon>Eukaryota</taxon>
        <taxon>Fungi</taxon>
        <taxon>Dikarya</taxon>
        <taxon>Basidiomycota</taxon>
        <taxon>Agaricomycotina</taxon>
        <taxon>Agaricomycetes</taxon>
        <taxon>Agaricomycetidae</taxon>
        <taxon>Boletales</taxon>
        <taxon>Suillineae</taxon>
        <taxon>Rhizopogonaceae</taxon>
        <taxon>Rhizopogon</taxon>
    </lineage>
</organism>
<name>A0A1B7NCB1_9AGAM</name>
<sequence length="70" mass="8036">MHLYFRQHNADGTPNLYLPWKMMARGNAVRAPASTRVGKMMMIWCEEVLDRSKSNLKQSNDKVSQALVRG</sequence>
<dbReference type="AlphaFoldDB" id="A0A1B7NCB1"/>
<accession>A0A1B7NCB1</accession>
<protein>
    <submittedName>
        <fullName evidence="1">Uncharacterized protein</fullName>
    </submittedName>
</protein>
<proteinExistence type="predicted"/>
<dbReference type="EMBL" id="KV448155">
    <property type="protein sequence ID" value="OAX42521.1"/>
    <property type="molecule type" value="Genomic_DNA"/>
</dbReference>
<evidence type="ECO:0000313" key="2">
    <source>
        <dbReference type="Proteomes" id="UP000092154"/>
    </source>
</evidence>
<gene>
    <name evidence="1" type="ORF">K503DRAFT_766701</name>
</gene>
<keyword evidence="2" id="KW-1185">Reference proteome</keyword>